<keyword evidence="8" id="KW-1185">Reference proteome</keyword>
<dbReference type="InterPro" id="IPR052961">
    <property type="entry name" value="Oxido-Kinase-like_Enzymes"/>
</dbReference>
<dbReference type="OrthoDB" id="5915577at2759"/>
<evidence type="ECO:0000256" key="4">
    <source>
        <dbReference type="ARBA" id="ARBA00023136"/>
    </source>
</evidence>
<keyword evidence="4" id="KW-0472">Membrane</keyword>
<evidence type="ECO:0000256" key="2">
    <source>
        <dbReference type="ARBA" id="ARBA00005433"/>
    </source>
</evidence>
<dbReference type="SMART" id="SM00587">
    <property type="entry name" value="CHK"/>
    <property type="match status" value="1"/>
</dbReference>
<dbReference type="Proteomes" id="UP000054630">
    <property type="component" value="Unassembled WGS sequence"/>
</dbReference>
<dbReference type="InterPro" id="IPR015897">
    <property type="entry name" value="CHK_kinase-like"/>
</dbReference>
<comment type="similarity">
    <text evidence="2">Belongs to the BORCS7 family.</text>
</comment>
<dbReference type="SUPFAM" id="SSF56112">
    <property type="entry name" value="Protein kinase-like (PK-like)"/>
    <property type="match status" value="1"/>
</dbReference>
<dbReference type="GO" id="GO:0005765">
    <property type="term" value="C:lysosomal membrane"/>
    <property type="evidence" value="ECO:0007669"/>
    <property type="project" value="UniProtKB-SubCell"/>
</dbReference>
<dbReference type="InterPro" id="IPR011009">
    <property type="entry name" value="Kinase-like_dom_sf"/>
</dbReference>
<comment type="subcellular location">
    <subcellularLocation>
        <location evidence="1">Lysosome membrane</location>
    </subcellularLocation>
</comment>
<evidence type="ECO:0000256" key="3">
    <source>
        <dbReference type="ARBA" id="ARBA00022295"/>
    </source>
</evidence>
<evidence type="ECO:0000256" key="1">
    <source>
        <dbReference type="ARBA" id="ARBA00004656"/>
    </source>
</evidence>
<reference evidence="7 8" key="1">
    <citation type="submission" date="2015-01" db="EMBL/GenBank/DDBJ databases">
        <title>Evolution of Trichinella species and genotypes.</title>
        <authorList>
            <person name="Korhonen P.K."/>
            <person name="Edoardo P."/>
            <person name="Giuseppe L.R."/>
            <person name="Gasser R.B."/>
        </authorList>
    </citation>
    <scope>NUCLEOTIDE SEQUENCE [LARGE SCALE GENOMIC DNA]</scope>
    <source>
        <strain evidence="7">ISS37</strain>
    </source>
</reference>
<accession>A0A0V0SM71</accession>
<comment type="caution">
    <text evidence="7">The sequence shown here is derived from an EMBL/GenBank/DDBJ whole genome shotgun (WGS) entry which is preliminary data.</text>
</comment>
<dbReference type="PANTHER" id="PTHR23020:SF41">
    <property type="entry name" value="AMINOGLYCOSIDE PHOSPHOTRANSFERASE DOMAIN-CONTAINING PROTEIN"/>
    <property type="match status" value="1"/>
</dbReference>
<evidence type="ECO:0000313" key="8">
    <source>
        <dbReference type="Proteomes" id="UP000054630"/>
    </source>
</evidence>
<protein>
    <recommendedName>
        <fullName evidence="3">BLOC-1-related complex subunit 7</fullName>
    </recommendedName>
</protein>
<keyword evidence="5" id="KW-0458">Lysosome</keyword>
<evidence type="ECO:0000313" key="7">
    <source>
        <dbReference type="EMBL" id="KRX27952.1"/>
    </source>
</evidence>
<dbReference type="Pfam" id="PF16088">
    <property type="entry name" value="BORCS7"/>
    <property type="match status" value="1"/>
</dbReference>
<dbReference type="AlphaFoldDB" id="A0A0V0SM71"/>
<gene>
    <name evidence="7" type="primary">rpr2</name>
    <name evidence="7" type="ORF">T07_13412</name>
</gene>
<dbReference type="Gene3D" id="3.90.1200.10">
    <property type="match status" value="1"/>
</dbReference>
<dbReference type="InterPro" id="IPR032143">
    <property type="entry name" value="BORCS7"/>
</dbReference>
<name>A0A0V0SM71_9BILA</name>
<proteinExistence type="inferred from homology"/>
<sequence>MDGQIDADDAAAAAAAAVDADAAIAAAAAVAQLYQNQSFTHAALSSLANKQAGDSDTDFSDFTSTCDDHGHRVILSSILGKLYLVYYSITEANIQLRKFPIVISSLPCNFRCNIVYWIRIVQLCKIETHVAYNFSIDIHMEKIFVDDVFLKDNLCKSSVTGWDIYEALKDYFKFDSNNCHLLSLTATSIGEHTGFLSYLIQVQLQWACQQRCNSEVVNLPSSVIVKMLEEKRWERVLQRVQSSLKGKSNPLPVMHNVECTVYKLFTDHAVNVPVPKCYASWPVGCDKPPIIIMEDLNNDGRTVNLSSGLNFEQLLELAGALAQLHAWSLTTDVDWKTNLPTSETLLAGIEQYFDNISDKVDEIVHSYSQYFSSVNVEKVKEMLNLKSISKMLDCNTELIGEVLVHGDLWVSNIFFFQNDDGLAGNSIKGIIDWQFAHRGSFCNDLRRLFDISTSTTLRRKYMETVLQFYYNRLKSFAGDKLTVSYLQVKNIFQTAFAYTAVTSFVFLLEECIEMLADDEQAKHFILDLWKLLMPRRLSSEGKSILEAKAHETVSSFGAALSQIIKSSHSSEILHSTVRSFVQHEACLHNSIASLKQLDFASTKLISVLKNTAEKHHFFSTQFIDKTKEQLDLIESADYWLNYNEEKEE</sequence>
<dbReference type="Pfam" id="PF07914">
    <property type="entry name" value="DUF1679"/>
    <property type="match status" value="1"/>
</dbReference>
<evidence type="ECO:0000256" key="5">
    <source>
        <dbReference type="ARBA" id="ARBA00023228"/>
    </source>
</evidence>
<evidence type="ECO:0000259" key="6">
    <source>
        <dbReference type="SMART" id="SM00587"/>
    </source>
</evidence>
<dbReference type="PANTHER" id="PTHR23020">
    <property type="entry name" value="UNCHARACTERIZED NUCLEAR HORMONE RECEPTOR-RELATED"/>
    <property type="match status" value="1"/>
</dbReference>
<dbReference type="InterPro" id="IPR012877">
    <property type="entry name" value="Dhs-27"/>
</dbReference>
<organism evidence="7 8">
    <name type="scientific">Trichinella nelsoni</name>
    <dbReference type="NCBI Taxonomy" id="6336"/>
    <lineage>
        <taxon>Eukaryota</taxon>
        <taxon>Metazoa</taxon>
        <taxon>Ecdysozoa</taxon>
        <taxon>Nematoda</taxon>
        <taxon>Enoplea</taxon>
        <taxon>Dorylaimia</taxon>
        <taxon>Trichinellida</taxon>
        <taxon>Trichinellidae</taxon>
        <taxon>Trichinella</taxon>
    </lineage>
</organism>
<feature type="domain" description="CHK kinase-like" evidence="6">
    <location>
        <begin position="291"/>
        <end position="479"/>
    </location>
</feature>
<dbReference type="EMBL" id="JYDL01000001">
    <property type="protein sequence ID" value="KRX27952.1"/>
    <property type="molecule type" value="Genomic_DNA"/>
</dbReference>